<sequence>MKKNVINLMKPLSQVNLIQNFTTFIRNFKESNNQYMLLQVTLVIQDEYIATLCDKTNVDVLNRNEMRAIRNEIRSNFRRISNNKKIKANSIIIEHVVISESSYRDINDKLALAEISG</sequence>
<protein>
    <submittedName>
        <fullName evidence="1">Uncharacterized protein</fullName>
    </submittedName>
</protein>
<proteinExistence type="predicted"/>
<name>A0A5B9RAT1_9AGAM</name>
<evidence type="ECO:0000313" key="1">
    <source>
        <dbReference type="EMBL" id="QEG56934.1"/>
    </source>
</evidence>
<organism evidence="1">
    <name type="scientific">Porodaedalea pini</name>
    <dbReference type="NCBI Taxonomy" id="108901"/>
    <lineage>
        <taxon>Eukaryota</taxon>
        <taxon>Fungi</taxon>
        <taxon>Dikarya</taxon>
        <taxon>Basidiomycota</taxon>
        <taxon>Agaricomycotina</taxon>
        <taxon>Agaricomycetes</taxon>
        <taxon>Hymenochaetales</taxon>
        <taxon>Hymenochaetaceae</taxon>
        <taxon>Porodaedalea</taxon>
    </lineage>
</organism>
<keyword evidence="1" id="KW-0496">Mitochondrion</keyword>
<reference evidence="1" key="2">
    <citation type="submission" date="2019-03" db="EMBL/GenBank/DDBJ databases">
        <authorList>
            <person name="Lee H.-H."/>
            <person name="Tsai I.J."/>
        </authorList>
    </citation>
    <scope>NUCLEOTIDE SEQUENCE</scope>
    <source>
        <strain evidence="1">BCRC 35384</strain>
    </source>
</reference>
<accession>A0A5B9RAT1</accession>
<dbReference type="AlphaFoldDB" id="A0A5B9RAT1"/>
<reference evidence="1" key="1">
    <citation type="journal article" date="2019" name="Genome Biol. Evol.">
        <title>Evidence of extensive intraspecific noncoding reshuffling in a 169-kb mitochondrial genome of a basidiomycetous fungus.</title>
        <authorList>
            <person name="Lee H.H."/>
            <person name="Ke H.M."/>
            <person name="Lin C.I."/>
            <person name="Lee T.J."/>
            <person name="Chung C.L."/>
            <person name="Tsai I.J."/>
        </authorList>
    </citation>
    <scope>NUCLEOTIDE SEQUENCE</scope>
    <source>
        <strain evidence="1">BCRC 35384</strain>
    </source>
</reference>
<gene>
    <name evidence="1" type="ORF">PPIT_000053</name>
</gene>
<geneLocation type="mitochondrion" evidence="1"/>
<dbReference type="EMBL" id="MK623257">
    <property type="protein sequence ID" value="QEG56934.1"/>
    <property type="molecule type" value="Genomic_DNA"/>
</dbReference>